<organism evidence="2 3">
    <name type="scientific">Ricinus communis</name>
    <name type="common">Castor bean</name>
    <dbReference type="NCBI Taxonomy" id="3988"/>
    <lineage>
        <taxon>Eukaryota</taxon>
        <taxon>Viridiplantae</taxon>
        <taxon>Streptophyta</taxon>
        <taxon>Embryophyta</taxon>
        <taxon>Tracheophyta</taxon>
        <taxon>Spermatophyta</taxon>
        <taxon>Magnoliopsida</taxon>
        <taxon>eudicotyledons</taxon>
        <taxon>Gunneridae</taxon>
        <taxon>Pentapetalae</taxon>
        <taxon>rosids</taxon>
        <taxon>fabids</taxon>
        <taxon>Malpighiales</taxon>
        <taxon>Euphorbiaceae</taxon>
        <taxon>Acalyphoideae</taxon>
        <taxon>Acalypheae</taxon>
        <taxon>Ricinus</taxon>
    </lineage>
</organism>
<gene>
    <name evidence="2" type="ORF">RCOM_1133210</name>
</gene>
<dbReference type="AlphaFoldDB" id="B9RVD9"/>
<reference evidence="3" key="1">
    <citation type="journal article" date="2010" name="Nat. Biotechnol.">
        <title>Draft genome sequence of the oilseed species Ricinus communis.</title>
        <authorList>
            <person name="Chan A.P."/>
            <person name="Crabtree J."/>
            <person name="Zhao Q."/>
            <person name="Lorenzi H."/>
            <person name="Orvis J."/>
            <person name="Puiu D."/>
            <person name="Melake-Berhan A."/>
            <person name="Jones K.M."/>
            <person name="Redman J."/>
            <person name="Chen G."/>
            <person name="Cahoon E.B."/>
            <person name="Gedil M."/>
            <person name="Stanke M."/>
            <person name="Haas B.J."/>
            <person name="Wortman J.R."/>
            <person name="Fraser-Liggett C.M."/>
            <person name="Ravel J."/>
            <person name="Rabinowicz P.D."/>
        </authorList>
    </citation>
    <scope>NUCLEOTIDE SEQUENCE [LARGE SCALE GENOMIC DNA]</scope>
    <source>
        <strain evidence="3">cv. Hale</strain>
    </source>
</reference>
<dbReference type="STRING" id="3988.B9RVD9"/>
<sequence>MPVYNMIYGSNTSSFGWDSSKRKVVIAKPKNHKKVAPFMTRSLWHFEEFNIIYGKDRAIGKDTYGLEDIPEEIQVMEDVDEGNNEIEIIHETSERYGDTSITRTHGDNYRTDNASSKKKET</sequence>
<dbReference type="EMBL" id="EQ973820">
    <property type="protein sequence ID" value="EEF44640.1"/>
    <property type="molecule type" value="Genomic_DNA"/>
</dbReference>
<protein>
    <submittedName>
        <fullName evidence="2">Uncharacterized protein</fullName>
    </submittedName>
</protein>
<feature type="region of interest" description="Disordered" evidence="1">
    <location>
        <begin position="91"/>
        <end position="121"/>
    </location>
</feature>
<dbReference type="PANTHER" id="PTHR46250">
    <property type="entry name" value="MYB/SANT-LIKE DNA-BINDING DOMAIN PROTEIN-RELATED"/>
    <property type="match status" value="1"/>
</dbReference>
<dbReference type="Proteomes" id="UP000008311">
    <property type="component" value="Unassembled WGS sequence"/>
</dbReference>
<name>B9RVD9_RICCO</name>
<proteinExistence type="predicted"/>
<keyword evidence="3" id="KW-1185">Reference proteome</keyword>
<dbReference type="PANTHER" id="PTHR46250:SF15">
    <property type="entry name" value="OS01G0523800 PROTEIN"/>
    <property type="match status" value="1"/>
</dbReference>
<evidence type="ECO:0000313" key="2">
    <source>
        <dbReference type="EMBL" id="EEF44640.1"/>
    </source>
</evidence>
<feature type="compositionally biased region" description="Basic and acidic residues" evidence="1">
    <location>
        <begin position="104"/>
        <end position="121"/>
    </location>
</feature>
<evidence type="ECO:0000256" key="1">
    <source>
        <dbReference type="SAM" id="MobiDB-lite"/>
    </source>
</evidence>
<evidence type="ECO:0000313" key="3">
    <source>
        <dbReference type="Proteomes" id="UP000008311"/>
    </source>
</evidence>
<dbReference type="InParanoid" id="B9RVD9"/>
<accession>B9RVD9</accession>